<feature type="compositionally biased region" description="Acidic residues" evidence="7">
    <location>
        <begin position="335"/>
        <end position="351"/>
    </location>
</feature>
<evidence type="ECO:0000256" key="1">
    <source>
        <dbReference type="ARBA" id="ARBA00004123"/>
    </source>
</evidence>
<dbReference type="PANTHER" id="PTHR10445">
    <property type="entry name" value="GENERAL TRANSCRIPTION FACTOR IIF SUBUNIT 2"/>
    <property type="match status" value="1"/>
</dbReference>
<keyword evidence="11" id="KW-1185">Reference proteome</keyword>
<feature type="region of interest" description="Disordered" evidence="7">
    <location>
        <begin position="329"/>
        <end position="351"/>
    </location>
</feature>
<dbReference type="Gene3D" id="1.10.10.10">
    <property type="entry name" value="Winged helix-like DNA-binding domain superfamily/Winged helix DNA-binding domain"/>
    <property type="match status" value="1"/>
</dbReference>
<evidence type="ECO:0000256" key="4">
    <source>
        <dbReference type="ARBA" id="ARBA00023125"/>
    </source>
</evidence>
<comment type="similarity">
    <text evidence="2">Belongs to the TFIIF beta subunit family.</text>
</comment>
<protein>
    <submittedName>
        <fullName evidence="10">Transcription initiation factor IIF, beta subunit-domain-containing protein</fullName>
    </submittedName>
</protein>
<dbReference type="InterPro" id="IPR003196">
    <property type="entry name" value="TFIIF_beta"/>
</dbReference>
<evidence type="ECO:0000256" key="6">
    <source>
        <dbReference type="ARBA" id="ARBA00023242"/>
    </source>
</evidence>
<dbReference type="InterPro" id="IPR036388">
    <property type="entry name" value="WH-like_DNA-bd_sf"/>
</dbReference>
<evidence type="ECO:0000256" key="2">
    <source>
        <dbReference type="ARBA" id="ARBA00009543"/>
    </source>
</evidence>
<dbReference type="PANTHER" id="PTHR10445:SF0">
    <property type="entry name" value="GENERAL TRANSCRIPTION FACTOR IIF SUBUNIT 2"/>
    <property type="match status" value="1"/>
</dbReference>
<evidence type="ECO:0000256" key="5">
    <source>
        <dbReference type="ARBA" id="ARBA00023163"/>
    </source>
</evidence>
<dbReference type="InterPro" id="IPR040504">
    <property type="entry name" value="TFIIF_beta_N"/>
</dbReference>
<feature type="compositionally biased region" description="Basic and acidic residues" evidence="7">
    <location>
        <begin position="153"/>
        <end position="163"/>
    </location>
</feature>
<evidence type="ECO:0000259" key="9">
    <source>
        <dbReference type="Pfam" id="PF17683"/>
    </source>
</evidence>
<organism evidence="10 11">
    <name type="scientific">Phyllosticta citrichinensis</name>
    <dbReference type="NCBI Taxonomy" id="1130410"/>
    <lineage>
        <taxon>Eukaryota</taxon>
        <taxon>Fungi</taxon>
        <taxon>Dikarya</taxon>
        <taxon>Ascomycota</taxon>
        <taxon>Pezizomycotina</taxon>
        <taxon>Dothideomycetes</taxon>
        <taxon>Dothideomycetes incertae sedis</taxon>
        <taxon>Botryosphaeriales</taxon>
        <taxon>Phyllostictaceae</taxon>
        <taxon>Phyllosticta</taxon>
    </lineage>
</organism>
<dbReference type="InterPro" id="IPR011039">
    <property type="entry name" value="TFIIF_interaction"/>
</dbReference>
<sequence length="351" mass="39625">MNGVKMEDDTPIKPDPEMASPGGGFVDDDMFEDTGELNIPPDFPASQMVWLTRVPKWLWDKLADFDDDEEIEIGRIYSWKEPGSSEEKVKFQLRLDDGGFNKFTDIPKEYKLNTTNPNPSNVYVFSEKDLEGYNPNAYKRPGRANQPGSSNSHVKDGRVDKYSKRGKKPIPKHTTLAAKDVRDVNCVPIDNEELAQFRLKQNKKTAAGSNKLVIEDLTKLTSAIGGTTAADPSIMIEAKAKPKAQDNKFARIPQNELLDMLLKLFQEYKYWPIKALKDKTRQPEAYLRETLSKIATLVRTGPFANNWMLNKEAEEANYAHLANVDVKDEMAPAPDYDDDDDDGDDEMVDAL</sequence>
<accession>A0ABR1XRZ2</accession>
<feature type="compositionally biased region" description="Basic and acidic residues" evidence="7">
    <location>
        <begin position="1"/>
        <end position="16"/>
    </location>
</feature>
<dbReference type="CDD" id="cd07980">
    <property type="entry name" value="TFIIF_beta"/>
    <property type="match status" value="1"/>
</dbReference>
<dbReference type="InterPro" id="IPR036390">
    <property type="entry name" value="WH_DNA-bd_sf"/>
</dbReference>
<dbReference type="SUPFAM" id="SSF50916">
    <property type="entry name" value="Rap30/74 interaction domains"/>
    <property type="match status" value="1"/>
</dbReference>
<evidence type="ECO:0000313" key="11">
    <source>
        <dbReference type="Proteomes" id="UP001456524"/>
    </source>
</evidence>
<dbReference type="Proteomes" id="UP001456524">
    <property type="component" value="Unassembled WGS sequence"/>
</dbReference>
<keyword evidence="5" id="KW-0804">Transcription</keyword>
<reference evidence="10 11" key="1">
    <citation type="journal article" date="2022" name="G3 (Bethesda)">
        <title>Enemy or ally: a genomic approach to elucidate the lifestyle of Phyllosticta citrichinaensis.</title>
        <authorList>
            <person name="Buijs V.A."/>
            <person name="Groenewald J.Z."/>
            <person name="Haridas S."/>
            <person name="LaButti K.M."/>
            <person name="Lipzen A."/>
            <person name="Martin F.M."/>
            <person name="Barry K."/>
            <person name="Grigoriev I.V."/>
            <person name="Crous P.W."/>
            <person name="Seidl M.F."/>
        </authorList>
    </citation>
    <scope>NUCLEOTIDE SEQUENCE [LARGE SCALE GENOMIC DNA]</scope>
    <source>
        <strain evidence="10 11">CBS 129764</strain>
    </source>
</reference>
<keyword evidence="4" id="KW-0238">DNA-binding</keyword>
<comment type="subcellular location">
    <subcellularLocation>
        <location evidence="1">Nucleus</location>
    </subcellularLocation>
</comment>
<evidence type="ECO:0000259" key="8">
    <source>
        <dbReference type="Pfam" id="PF02270"/>
    </source>
</evidence>
<evidence type="ECO:0000256" key="7">
    <source>
        <dbReference type="SAM" id="MobiDB-lite"/>
    </source>
</evidence>
<keyword evidence="6" id="KW-0539">Nucleus</keyword>
<gene>
    <name evidence="10" type="ORF">IWX90DRAFT_436793</name>
</gene>
<dbReference type="Pfam" id="PF02270">
    <property type="entry name" value="TFIIF_beta"/>
    <property type="match status" value="1"/>
</dbReference>
<evidence type="ECO:0000313" key="10">
    <source>
        <dbReference type="EMBL" id="KAK8164404.1"/>
    </source>
</evidence>
<proteinExistence type="inferred from homology"/>
<evidence type="ECO:0000256" key="3">
    <source>
        <dbReference type="ARBA" id="ARBA00023015"/>
    </source>
</evidence>
<dbReference type="EMBL" id="JBBWUH010000006">
    <property type="protein sequence ID" value="KAK8164404.1"/>
    <property type="molecule type" value="Genomic_DNA"/>
</dbReference>
<dbReference type="InterPro" id="IPR040450">
    <property type="entry name" value="TFIIF_beta_HTH"/>
</dbReference>
<feature type="domain" description="TFIIF beta subunit HTH" evidence="8">
    <location>
        <begin position="250"/>
        <end position="312"/>
    </location>
</feature>
<keyword evidence="3" id="KW-0805">Transcription regulation</keyword>
<feature type="region of interest" description="Disordered" evidence="7">
    <location>
        <begin position="137"/>
        <end position="170"/>
    </location>
</feature>
<feature type="domain" description="TFIIF beta subunit N-terminal" evidence="9">
    <location>
        <begin position="47"/>
        <end position="189"/>
    </location>
</feature>
<name>A0ABR1XRZ2_9PEZI</name>
<feature type="region of interest" description="Disordered" evidence="7">
    <location>
        <begin position="1"/>
        <end position="32"/>
    </location>
</feature>
<dbReference type="SUPFAM" id="SSF46785">
    <property type="entry name" value="Winged helix' DNA-binding domain"/>
    <property type="match status" value="1"/>
</dbReference>
<comment type="caution">
    <text evidence="10">The sequence shown here is derived from an EMBL/GenBank/DDBJ whole genome shotgun (WGS) entry which is preliminary data.</text>
</comment>
<dbReference type="Pfam" id="PF17683">
    <property type="entry name" value="TFIIF_beta_N"/>
    <property type="match status" value="1"/>
</dbReference>